<feature type="region of interest" description="Disordered" evidence="8">
    <location>
        <begin position="548"/>
        <end position="582"/>
    </location>
</feature>
<dbReference type="OrthoDB" id="420187at2759"/>
<accession>A0A1X2H4Q0</accession>
<dbReference type="PROSITE" id="PS50235">
    <property type="entry name" value="USP_3"/>
    <property type="match status" value="1"/>
</dbReference>
<feature type="compositionally biased region" description="Basic and acidic residues" evidence="8">
    <location>
        <begin position="430"/>
        <end position="454"/>
    </location>
</feature>
<feature type="compositionally biased region" description="Low complexity" evidence="8">
    <location>
        <begin position="478"/>
        <end position="491"/>
    </location>
</feature>
<evidence type="ECO:0000256" key="1">
    <source>
        <dbReference type="ARBA" id="ARBA00000707"/>
    </source>
</evidence>
<evidence type="ECO:0000313" key="10">
    <source>
        <dbReference type="EMBL" id="ORY93351.1"/>
    </source>
</evidence>
<dbReference type="OMA" id="DISAWHI"/>
<proteinExistence type="inferred from homology"/>
<dbReference type="AlphaFoldDB" id="A0A1X2H4Q0"/>
<keyword evidence="6" id="KW-0378">Hydrolase</keyword>
<keyword evidence="5" id="KW-0833">Ubl conjugation pathway</keyword>
<evidence type="ECO:0000256" key="2">
    <source>
        <dbReference type="ARBA" id="ARBA00009085"/>
    </source>
</evidence>
<dbReference type="EMBL" id="MCGN01000009">
    <property type="protein sequence ID" value="ORY93351.1"/>
    <property type="molecule type" value="Genomic_DNA"/>
</dbReference>
<dbReference type="InterPro" id="IPR028889">
    <property type="entry name" value="USP"/>
</dbReference>
<dbReference type="InParanoid" id="A0A1X2H4Q0"/>
<dbReference type="InterPro" id="IPR050164">
    <property type="entry name" value="Peptidase_C19"/>
</dbReference>
<dbReference type="PANTHER" id="PTHR24006:SF758">
    <property type="entry name" value="UBIQUITIN CARBOXYL-TERMINAL HYDROLASE 36"/>
    <property type="match status" value="1"/>
</dbReference>
<feature type="region of interest" description="Disordered" evidence="8">
    <location>
        <begin position="419"/>
        <end position="502"/>
    </location>
</feature>
<dbReference type="InterPro" id="IPR001394">
    <property type="entry name" value="Peptidase_C19_UCH"/>
</dbReference>
<dbReference type="GO" id="GO:0005634">
    <property type="term" value="C:nucleus"/>
    <property type="evidence" value="ECO:0007669"/>
    <property type="project" value="TreeGrafter"/>
</dbReference>
<keyword evidence="7" id="KW-0788">Thiol protease</keyword>
<evidence type="ECO:0000256" key="4">
    <source>
        <dbReference type="ARBA" id="ARBA00022670"/>
    </source>
</evidence>
<evidence type="ECO:0000259" key="9">
    <source>
        <dbReference type="PROSITE" id="PS50235"/>
    </source>
</evidence>
<comment type="caution">
    <text evidence="10">The sequence shown here is derived from an EMBL/GenBank/DDBJ whole genome shotgun (WGS) entry which is preliminary data.</text>
</comment>
<organism evidence="10 11">
    <name type="scientific">Syncephalastrum racemosum</name>
    <name type="common">Filamentous fungus</name>
    <dbReference type="NCBI Taxonomy" id="13706"/>
    <lineage>
        <taxon>Eukaryota</taxon>
        <taxon>Fungi</taxon>
        <taxon>Fungi incertae sedis</taxon>
        <taxon>Mucoromycota</taxon>
        <taxon>Mucoromycotina</taxon>
        <taxon>Mucoromycetes</taxon>
        <taxon>Mucorales</taxon>
        <taxon>Syncephalastraceae</taxon>
        <taxon>Syncephalastrum</taxon>
    </lineage>
</organism>
<reference evidence="10 11" key="1">
    <citation type="submission" date="2016-07" db="EMBL/GenBank/DDBJ databases">
        <title>Pervasive Adenine N6-methylation of Active Genes in Fungi.</title>
        <authorList>
            <consortium name="DOE Joint Genome Institute"/>
            <person name="Mondo S.J."/>
            <person name="Dannebaum R.O."/>
            <person name="Kuo R.C."/>
            <person name="Labutti K."/>
            <person name="Haridas S."/>
            <person name="Kuo A."/>
            <person name="Salamov A."/>
            <person name="Ahrendt S.R."/>
            <person name="Lipzen A."/>
            <person name="Sullivan W."/>
            <person name="Andreopoulos W.B."/>
            <person name="Clum A."/>
            <person name="Lindquist E."/>
            <person name="Daum C."/>
            <person name="Ramamoorthy G.K."/>
            <person name="Gryganskyi A."/>
            <person name="Culley D."/>
            <person name="Magnuson J.K."/>
            <person name="James T.Y."/>
            <person name="O'Malley M.A."/>
            <person name="Stajich J.E."/>
            <person name="Spatafora J.W."/>
            <person name="Visel A."/>
            <person name="Grigoriev I.V."/>
        </authorList>
    </citation>
    <scope>NUCLEOTIDE SEQUENCE [LARGE SCALE GENOMIC DNA]</scope>
    <source>
        <strain evidence="10 11">NRRL 2496</strain>
    </source>
</reference>
<evidence type="ECO:0000256" key="6">
    <source>
        <dbReference type="ARBA" id="ARBA00022801"/>
    </source>
</evidence>
<feature type="domain" description="USP" evidence="9">
    <location>
        <begin position="84"/>
        <end position="393"/>
    </location>
</feature>
<dbReference type="GO" id="GO:0016579">
    <property type="term" value="P:protein deubiquitination"/>
    <property type="evidence" value="ECO:0007669"/>
    <property type="project" value="InterPro"/>
</dbReference>
<dbReference type="Gene3D" id="3.90.70.10">
    <property type="entry name" value="Cysteine proteinases"/>
    <property type="match status" value="1"/>
</dbReference>
<dbReference type="EC" id="3.4.19.12" evidence="3"/>
<comment type="similarity">
    <text evidence="2">Belongs to the peptidase C19 family.</text>
</comment>
<dbReference type="Proteomes" id="UP000242180">
    <property type="component" value="Unassembled WGS sequence"/>
</dbReference>
<dbReference type="InterPro" id="IPR018200">
    <property type="entry name" value="USP_CS"/>
</dbReference>
<dbReference type="PANTHER" id="PTHR24006">
    <property type="entry name" value="UBIQUITIN CARBOXYL-TERMINAL HYDROLASE"/>
    <property type="match status" value="1"/>
</dbReference>
<dbReference type="FunFam" id="3.90.70.10:FF:000119">
    <property type="entry name" value="Ubiquitin specific peptidase 36"/>
    <property type="match status" value="1"/>
</dbReference>
<feature type="region of interest" description="Disordered" evidence="8">
    <location>
        <begin position="1"/>
        <end position="68"/>
    </location>
</feature>
<dbReference type="GO" id="GO:0004843">
    <property type="term" value="F:cysteine-type deubiquitinase activity"/>
    <property type="evidence" value="ECO:0007669"/>
    <property type="project" value="UniProtKB-EC"/>
</dbReference>
<comment type="catalytic activity">
    <reaction evidence="1">
        <text>Thiol-dependent hydrolysis of ester, thioester, amide, peptide and isopeptide bonds formed by the C-terminal Gly of ubiquitin (a 76-residue protein attached to proteins as an intracellular targeting signal).</text>
        <dbReference type="EC" id="3.4.19.12"/>
    </reaction>
</comment>
<feature type="compositionally biased region" description="Basic and acidic residues" evidence="8">
    <location>
        <begin position="1"/>
        <end position="11"/>
    </location>
</feature>
<evidence type="ECO:0000256" key="7">
    <source>
        <dbReference type="ARBA" id="ARBA00022807"/>
    </source>
</evidence>
<dbReference type="CDD" id="cd02661">
    <property type="entry name" value="Peptidase_C19E"/>
    <property type="match status" value="1"/>
</dbReference>
<evidence type="ECO:0000313" key="11">
    <source>
        <dbReference type="Proteomes" id="UP000242180"/>
    </source>
</evidence>
<dbReference type="InterPro" id="IPR038765">
    <property type="entry name" value="Papain-like_cys_pep_sf"/>
</dbReference>
<dbReference type="STRING" id="13706.A0A1X2H4Q0"/>
<evidence type="ECO:0000256" key="8">
    <source>
        <dbReference type="SAM" id="MobiDB-lite"/>
    </source>
</evidence>
<evidence type="ECO:0000256" key="3">
    <source>
        <dbReference type="ARBA" id="ARBA00012759"/>
    </source>
</evidence>
<dbReference type="FunCoup" id="A0A1X2H4Q0">
    <property type="interactions" value="181"/>
</dbReference>
<dbReference type="GO" id="GO:0006508">
    <property type="term" value="P:proteolysis"/>
    <property type="evidence" value="ECO:0007669"/>
    <property type="project" value="UniProtKB-KW"/>
</dbReference>
<keyword evidence="11" id="KW-1185">Reference proteome</keyword>
<sequence length="582" mass="65899">MKHFDRNDRNRNPGNNRKFSHGGNFQKQAFGRVQKNKPKHPQQRSQQQQQQQQHLQKQQKPRKLPPITPKKLCFHWQEPKHVGPGLTNGQNTCFLNSVLQCLSYTPALAQYLLTGDHQRECQIRSRQQGFCALCAMERHVDRVLSFNNNKRGSILPSYFTGNLKALSPTLRLYQQEDAHEFLTFLFNAFQKSILFGRGKVEPKVEESTWIHQIFGGKLRSQLRCHGCKATSNTYQALLDLSVDLHKATTIYDALKNFIAVDPIDGYKCEKCKKTVRAGKQMMIDQPPAVLNLHLKRFTFDMMSGRMRKVSTRIRYPEVLDLAPFVSGQKEKPLKYRLYGVLVHMGSTCGSGHYYAYVKSSDNRWYCMDDEDVRSVPVKQVMDQQAYILFYTRDTAIVKNNLEPSAATDVKPQAALATASAPAPVMNGDIPKAKQQDLLSDKENTRLPIISKEKSPATSKTDAKPSQPVPQAAGKDSEVSSVDSDESASSIEIKTKKRKAPEQSTFEIFKGRLVDWQESTVSDPYISIRGGHSPPTLSAALSDPMTWKIRDLGRPHDGDDSSPPTKRPSKPWLKKARWTVTPN</sequence>
<keyword evidence="4" id="KW-0645">Protease</keyword>
<feature type="compositionally biased region" description="Low complexity" evidence="8">
    <location>
        <begin position="43"/>
        <end position="56"/>
    </location>
</feature>
<name>A0A1X2H4Q0_SYNRA</name>
<gene>
    <name evidence="10" type="ORF">BCR43DRAFT_478393</name>
</gene>
<dbReference type="PROSITE" id="PS00973">
    <property type="entry name" value="USP_2"/>
    <property type="match status" value="1"/>
</dbReference>
<feature type="compositionally biased region" description="Basic residues" evidence="8">
    <location>
        <begin position="566"/>
        <end position="576"/>
    </location>
</feature>
<dbReference type="GO" id="GO:0005829">
    <property type="term" value="C:cytosol"/>
    <property type="evidence" value="ECO:0007669"/>
    <property type="project" value="TreeGrafter"/>
</dbReference>
<dbReference type="SUPFAM" id="SSF54001">
    <property type="entry name" value="Cysteine proteinases"/>
    <property type="match status" value="1"/>
</dbReference>
<feature type="compositionally biased region" description="Basic and acidic residues" evidence="8">
    <location>
        <begin position="548"/>
        <end position="558"/>
    </location>
</feature>
<dbReference type="Pfam" id="PF00443">
    <property type="entry name" value="UCH"/>
    <property type="match status" value="1"/>
</dbReference>
<evidence type="ECO:0000256" key="5">
    <source>
        <dbReference type="ARBA" id="ARBA00022786"/>
    </source>
</evidence>
<protein>
    <recommendedName>
        <fullName evidence="3">ubiquitinyl hydrolase 1</fullName>
        <ecNumber evidence="3">3.4.19.12</ecNumber>
    </recommendedName>
</protein>